<accession>A0A0C5V1C0</accession>
<keyword evidence="3" id="KW-1185">Reference proteome</keyword>
<gene>
    <name evidence="2" type="ORF">YC6258_01257</name>
</gene>
<dbReference type="Pfam" id="PF13687">
    <property type="entry name" value="DUF4153"/>
    <property type="match status" value="1"/>
</dbReference>
<dbReference type="OrthoDB" id="7022049at2"/>
<feature type="transmembrane region" description="Helical" evidence="1">
    <location>
        <begin position="181"/>
        <end position="199"/>
    </location>
</feature>
<protein>
    <recommendedName>
        <fullName evidence="4">DUF4153 domain-containing protein</fullName>
    </recommendedName>
</protein>
<keyword evidence="1" id="KW-0812">Transmembrane</keyword>
<name>A0A0C5V1C0_9GAMM</name>
<feature type="transmembrane region" description="Helical" evidence="1">
    <location>
        <begin position="219"/>
        <end position="244"/>
    </location>
</feature>
<dbReference type="STRING" id="1445510.YC6258_01257"/>
<feature type="transmembrane region" description="Helical" evidence="1">
    <location>
        <begin position="100"/>
        <end position="120"/>
    </location>
</feature>
<dbReference type="EMBL" id="CP007142">
    <property type="protein sequence ID" value="AJQ93305.1"/>
    <property type="molecule type" value="Genomic_DNA"/>
</dbReference>
<evidence type="ECO:0000313" key="3">
    <source>
        <dbReference type="Proteomes" id="UP000032266"/>
    </source>
</evidence>
<evidence type="ECO:0000256" key="1">
    <source>
        <dbReference type="SAM" id="Phobius"/>
    </source>
</evidence>
<dbReference type="HOGENOM" id="CLU_030637_1_1_6"/>
<feature type="transmembrane region" description="Helical" evidence="1">
    <location>
        <begin position="250"/>
        <end position="271"/>
    </location>
</feature>
<feature type="transmembrane region" description="Helical" evidence="1">
    <location>
        <begin position="141"/>
        <end position="161"/>
    </location>
</feature>
<feature type="transmembrane region" description="Helical" evidence="1">
    <location>
        <begin position="283"/>
        <end position="304"/>
    </location>
</feature>
<proteinExistence type="predicted"/>
<feature type="transmembrane region" description="Helical" evidence="1">
    <location>
        <begin position="346"/>
        <end position="365"/>
    </location>
</feature>
<feature type="transmembrane region" description="Helical" evidence="1">
    <location>
        <begin position="316"/>
        <end position="334"/>
    </location>
</feature>
<reference evidence="2 3" key="1">
    <citation type="submission" date="2014-01" db="EMBL/GenBank/DDBJ databases">
        <title>Full genme sequencing of cellulolytic bacterium Gynuella sunshinyii YC6258T gen. nov., sp. nov.</title>
        <authorList>
            <person name="Khan H."/>
            <person name="Chung E.J."/>
            <person name="Chung Y.R."/>
        </authorList>
    </citation>
    <scope>NUCLEOTIDE SEQUENCE [LARGE SCALE GENOMIC DNA]</scope>
    <source>
        <strain evidence="2 3">YC6258</strain>
    </source>
</reference>
<sequence>MNTVTIPQRTILLAGLLQGLALGMLGVQLDAQLWPFEQPVWLFLLYSLTLTIPCMLQLGLRTDNRRRMYIGLTVVAVLLACLSIYIGLQLLPVGQLYDHHITFNFICSMTVLCFFGQSYLQRWADRQSNCYAPLFQSVWRNLFILLLSMLFTLIVWVLMMLWAELFKLIGIDFFRELFRRIWFYNPVLALAFAGGILLFRSLESLLDTLVSLLRVFSQWLLPLLVIMAVLFLLALPFTGLQALWNTGKGTVLVLSLQGGLLFFLNAVYQCGDRRVYGLWLHRIIYAGCLLLPVFSLIAAYGLYLRIQQYGFTVERGWALMIWAFLASLALSYGWQILRRWDAWPTAIGRTNSAIGILLIISLILLNSPVLDFRKISANDQVARYEENHDVNAIDPWYLFYHLGRSGYLAAEQLKQQYKDDDALILALADNQYHGGGREVDEGLLQQSFERQLSVYPPQAEIPDGLLEALYNARDEWRGNQQIGRYLFMIDLNNDQQADPVFIEDHDSWASASLWQQRGIQWQSRRLYIEGEWSLKTLQERMNNVEPQVITPTWDNLKIDDLVIWLQGGF</sequence>
<feature type="transmembrane region" description="Helical" evidence="1">
    <location>
        <begin position="69"/>
        <end position="88"/>
    </location>
</feature>
<dbReference type="KEGG" id="gsn:YC6258_01257"/>
<dbReference type="PATRIC" id="fig|1445510.3.peg.1226"/>
<evidence type="ECO:0000313" key="2">
    <source>
        <dbReference type="EMBL" id="AJQ93305.1"/>
    </source>
</evidence>
<organism evidence="2 3">
    <name type="scientific">Gynuella sunshinyii YC6258</name>
    <dbReference type="NCBI Taxonomy" id="1445510"/>
    <lineage>
        <taxon>Bacteria</taxon>
        <taxon>Pseudomonadati</taxon>
        <taxon>Pseudomonadota</taxon>
        <taxon>Gammaproteobacteria</taxon>
        <taxon>Oceanospirillales</taxon>
        <taxon>Saccharospirillaceae</taxon>
        <taxon>Gynuella</taxon>
    </lineage>
</organism>
<dbReference type="InterPro" id="IPR025291">
    <property type="entry name" value="DUF4153"/>
</dbReference>
<evidence type="ECO:0008006" key="4">
    <source>
        <dbReference type="Google" id="ProtNLM"/>
    </source>
</evidence>
<keyword evidence="1" id="KW-0472">Membrane</keyword>
<dbReference type="Proteomes" id="UP000032266">
    <property type="component" value="Chromosome"/>
</dbReference>
<keyword evidence="1" id="KW-1133">Transmembrane helix</keyword>
<dbReference type="RefSeq" id="WP_044616144.1">
    <property type="nucleotide sequence ID" value="NZ_CP007142.1"/>
</dbReference>
<feature type="transmembrane region" description="Helical" evidence="1">
    <location>
        <begin position="41"/>
        <end position="60"/>
    </location>
</feature>
<dbReference type="AlphaFoldDB" id="A0A0C5V1C0"/>